<dbReference type="SUPFAM" id="SSF56784">
    <property type="entry name" value="HAD-like"/>
    <property type="match status" value="1"/>
</dbReference>
<dbReference type="OrthoDB" id="31229at2157"/>
<dbReference type="Pfam" id="PF13419">
    <property type="entry name" value="HAD_2"/>
    <property type="match status" value="1"/>
</dbReference>
<dbReference type="EMBL" id="CP003362">
    <property type="protein sequence ID" value="AGB49951.1"/>
    <property type="molecule type" value="Genomic_DNA"/>
</dbReference>
<dbReference type="STRING" id="867904.Metho_1765"/>
<dbReference type="Proteomes" id="UP000010866">
    <property type="component" value="Chromosome"/>
</dbReference>
<evidence type="ECO:0000256" key="1">
    <source>
        <dbReference type="ARBA" id="ARBA00007958"/>
    </source>
</evidence>
<dbReference type="InterPro" id="IPR036412">
    <property type="entry name" value="HAD-like_sf"/>
</dbReference>
<dbReference type="AlphaFoldDB" id="L0KXV3"/>
<dbReference type="InterPro" id="IPR041492">
    <property type="entry name" value="HAD_2"/>
</dbReference>
<dbReference type="SFLD" id="SFLDG01135">
    <property type="entry name" value="C1.5.6:_HAD__Beta-PGM__Phospha"/>
    <property type="match status" value="1"/>
</dbReference>
<dbReference type="HOGENOM" id="CLU_045011_13_3_2"/>
<dbReference type="Gene3D" id="3.40.50.1000">
    <property type="entry name" value="HAD superfamily/HAD-like"/>
    <property type="match status" value="1"/>
</dbReference>
<dbReference type="Gene3D" id="1.10.150.240">
    <property type="entry name" value="Putative phosphatase, domain 2"/>
    <property type="match status" value="1"/>
</dbReference>
<reference evidence="3" key="1">
    <citation type="submission" date="2012-02" db="EMBL/GenBank/DDBJ databases">
        <title>Complete sequence of chromosome of Methanomethylovorans hollandica DSM 15978.</title>
        <authorList>
            <person name="Lucas S."/>
            <person name="Copeland A."/>
            <person name="Lapidus A."/>
            <person name="Glavina del Rio T."/>
            <person name="Dalin E."/>
            <person name="Tice H."/>
            <person name="Bruce D."/>
            <person name="Goodwin L."/>
            <person name="Pitluck S."/>
            <person name="Peters L."/>
            <person name="Mikhailova N."/>
            <person name="Held B."/>
            <person name="Kyrpides N."/>
            <person name="Mavromatis K."/>
            <person name="Ivanova N."/>
            <person name="Brettin T."/>
            <person name="Detter J.C."/>
            <person name="Han C."/>
            <person name="Larimer F."/>
            <person name="Land M."/>
            <person name="Hauser L."/>
            <person name="Markowitz V."/>
            <person name="Cheng J.-F."/>
            <person name="Hugenholtz P."/>
            <person name="Woyke T."/>
            <person name="Wu D."/>
            <person name="Spring S."/>
            <person name="Schroeder M."/>
            <person name="Brambilla E."/>
            <person name="Klenk H.-P."/>
            <person name="Eisen J.A."/>
        </authorList>
    </citation>
    <scope>NUCLEOTIDE SEQUENCE [LARGE SCALE GENOMIC DNA]</scope>
    <source>
        <strain evidence="3">DSM 15978 / NBRC 107637 / DMS1</strain>
    </source>
</reference>
<dbReference type="SFLD" id="SFLDS00003">
    <property type="entry name" value="Haloacid_Dehalogenase"/>
    <property type="match status" value="1"/>
</dbReference>
<dbReference type="GO" id="GO:0050308">
    <property type="term" value="F:sugar-phosphatase activity"/>
    <property type="evidence" value="ECO:0007669"/>
    <property type="project" value="TreeGrafter"/>
</dbReference>
<dbReference type="InterPro" id="IPR051806">
    <property type="entry name" value="HAD-like_SPP"/>
</dbReference>
<dbReference type="SFLD" id="SFLDG01129">
    <property type="entry name" value="C1.5:_HAD__Beta-PGM__Phosphata"/>
    <property type="match status" value="1"/>
</dbReference>
<dbReference type="PRINTS" id="PR00413">
    <property type="entry name" value="HADHALOGNASE"/>
</dbReference>
<sequence length="217" mass="24249">MLRSIIFDMDGVLVDSMPSHADAWIAVSKEVGADVSREDIYEIEGANHILGIQWLFEKAGRQVEPHLYEEIKRKKVEFFSANASITPFAGIAECLSDLKRHYSLAVVTGSDRYTVNSIMEDFFPDVFDTFVCGEDVHYGKPYPDPYLKAVELLGVRKDECIVVENAPMGVESAKKAGLFCVGLPTYVPPSRLSLADLVLHDHPALYEYFKKLILSGN</sequence>
<proteinExistence type="inferred from homology"/>
<keyword evidence="3" id="KW-1185">Reference proteome</keyword>
<dbReference type="NCBIfam" id="TIGR01509">
    <property type="entry name" value="HAD-SF-IA-v3"/>
    <property type="match status" value="1"/>
</dbReference>
<organism evidence="2 3">
    <name type="scientific">Methanomethylovorans hollandica (strain DSM 15978 / NBRC 107637 / DMS1)</name>
    <dbReference type="NCBI Taxonomy" id="867904"/>
    <lineage>
        <taxon>Archaea</taxon>
        <taxon>Methanobacteriati</taxon>
        <taxon>Methanobacteriota</taxon>
        <taxon>Stenosarchaea group</taxon>
        <taxon>Methanomicrobia</taxon>
        <taxon>Methanosarcinales</taxon>
        <taxon>Methanosarcinaceae</taxon>
        <taxon>Methanomethylovorans</taxon>
    </lineage>
</organism>
<comment type="similarity">
    <text evidence="1">Belongs to the HAD-like hydrolase superfamily.</text>
</comment>
<dbReference type="PANTHER" id="PTHR43481:SF4">
    <property type="entry name" value="GLYCEROL-1-PHOSPHATE PHOSPHOHYDROLASE 1-RELATED"/>
    <property type="match status" value="1"/>
</dbReference>
<evidence type="ECO:0000313" key="2">
    <source>
        <dbReference type="EMBL" id="AGB49951.1"/>
    </source>
</evidence>
<name>L0KXV3_METHD</name>
<dbReference type="InterPro" id="IPR023214">
    <property type="entry name" value="HAD_sf"/>
</dbReference>
<accession>L0KXV3</accession>
<dbReference type="InterPro" id="IPR006439">
    <property type="entry name" value="HAD-SF_hydro_IA"/>
</dbReference>
<dbReference type="InterPro" id="IPR023198">
    <property type="entry name" value="PGP-like_dom2"/>
</dbReference>
<gene>
    <name evidence="2" type="ordered locus">Metho_1765</name>
</gene>
<dbReference type="PANTHER" id="PTHR43481">
    <property type="entry name" value="FRUCTOSE-1-PHOSPHATE PHOSPHATASE"/>
    <property type="match status" value="1"/>
</dbReference>
<evidence type="ECO:0000313" key="3">
    <source>
        <dbReference type="Proteomes" id="UP000010866"/>
    </source>
</evidence>
<dbReference type="KEGG" id="mhz:Metho_1765"/>
<protein>
    <submittedName>
        <fullName evidence="2">Haloacid dehalogenase superfamily protein, subfamily IA, variant 3 with third motif having DD or ED</fullName>
    </submittedName>
</protein>